<dbReference type="Proteomes" id="UP000192801">
    <property type="component" value="Unassembled WGS sequence"/>
</dbReference>
<comment type="caution">
    <text evidence="5">The sequence shown here is derived from an EMBL/GenBank/DDBJ whole genome shotgun (WGS) entry which is preliminary data.</text>
</comment>
<evidence type="ECO:0000259" key="3">
    <source>
        <dbReference type="Pfam" id="PF14361"/>
    </source>
</evidence>
<evidence type="ECO:0000256" key="1">
    <source>
        <dbReference type="ARBA" id="ARBA00006754"/>
    </source>
</evidence>
<sequence>MPASDSHQRLADLGAMLENQIDELSRQVLARIRSDIAFYRDNDVITDDDLLRSAAANFRYVFRSLADDDFDTSPSEELGSARALAGVPRSAVMDAYRIAAHSAWDQMMGRPPENRLDRATLLAATARFWEAQDRYTDAMTTAYHDTATRLVLENAAEAAALTEALLKGQPLGDYSVWDVASLLQLPTRGPFAVIAAAPPRVGRQPLPGIDPMLRSLEVSSAWRLQADLLIGIVALPSATLLEQVVQLLERATSTNVGVSPLFYRLPDTATYLRYARVAMAAPTGSGARVCVFQDSLLAVAAVSSPEVNRKITEVTLGSFRTLPVEERRTLQETFSAWADNAGSIPATAAALFCHPNTVRNRLHRIEEHTGRSLTSPRDLAELCLAFETAAHLPEDPADGDTGTDPA</sequence>
<evidence type="ECO:0000259" key="2">
    <source>
        <dbReference type="Pfam" id="PF13556"/>
    </source>
</evidence>
<keyword evidence="6" id="KW-1185">Reference proteome</keyword>
<gene>
    <name evidence="5" type="ORF">BST26_19600</name>
</gene>
<dbReference type="Pfam" id="PF17853">
    <property type="entry name" value="GGDEF_2"/>
    <property type="match status" value="1"/>
</dbReference>
<dbReference type="AlphaFoldDB" id="A0A1X0CY38"/>
<dbReference type="Gene3D" id="1.10.10.2840">
    <property type="entry name" value="PucR C-terminal helix-turn-helix domain"/>
    <property type="match status" value="1"/>
</dbReference>
<reference evidence="5 6" key="1">
    <citation type="submission" date="2016-12" db="EMBL/GenBank/DDBJ databases">
        <title>The new phylogeny of genus Mycobacterium.</title>
        <authorList>
            <person name="Tortoli E."/>
            <person name="Trovato A."/>
            <person name="Cirillo D.M."/>
        </authorList>
    </citation>
    <scope>NUCLEOTIDE SEQUENCE [LARGE SCALE GENOMIC DNA]</scope>
    <source>
        <strain evidence="5 6">DSM 45130</strain>
    </source>
</reference>
<dbReference type="InterPro" id="IPR042070">
    <property type="entry name" value="PucR_C-HTH_sf"/>
</dbReference>
<dbReference type="RefSeq" id="WP_083033384.1">
    <property type="nucleotide sequence ID" value="NZ_AP022618.1"/>
</dbReference>
<dbReference type="Pfam" id="PF14361">
    <property type="entry name" value="RsbRD_N"/>
    <property type="match status" value="1"/>
</dbReference>
<dbReference type="InterPro" id="IPR025736">
    <property type="entry name" value="PucR_C-HTH_dom"/>
</dbReference>
<accession>A0A1X0CY38</accession>
<dbReference type="PANTHER" id="PTHR33744:SF1">
    <property type="entry name" value="DNA-BINDING TRANSCRIPTIONAL ACTIVATOR ADER"/>
    <property type="match status" value="1"/>
</dbReference>
<dbReference type="EMBL" id="MVHS01000071">
    <property type="protein sequence ID" value="ORA64869.1"/>
    <property type="molecule type" value="Genomic_DNA"/>
</dbReference>
<feature type="domain" description="CdaR GGDEF-like" evidence="4">
    <location>
        <begin position="175"/>
        <end position="280"/>
    </location>
</feature>
<dbReference type="PANTHER" id="PTHR33744">
    <property type="entry name" value="CARBOHYDRATE DIACID REGULATOR"/>
    <property type="match status" value="1"/>
</dbReference>
<organism evidence="5 6">
    <name type="scientific">Mycolicibacterium insubricum</name>
    <dbReference type="NCBI Taxonomy" id="444597"/>
    <lineage>
        <taxon>Bacteria</taxon>
        <taxon>Bacillati</taxon>
        <taxon>Actinomycetota</taxon>
        <taxon>Actinomycetes</taxon>
        <taxon>Mycobacteriales</taxon>
        <taxon>Mycobacteriaceae</taxon>
        <taxon>Mycolicibacterium</taxon>
    </lineage>
</organism>
<dbReference type="InterPro" id="IPR041522">
    <property type="entry name" value="CdaR_GGDEF"/>
</dbReference>
<proteinExistence type="inferred from homology"/>
<dbReference type="Pfam" id="PF13556">
    <property type="entry name" value="HTH_30"/>
    <property type="match status" value="1"/>
</dbReference>
<comment type="similarity">
    <text evidence="1">Belongs to the CdaR family.</text>
</comment>
<feature type="domain" description="PucR C-terminal helix-turn-helix" evidence="2">
    <location>
        <begin position="330"/>
        <end position="386"/>
    </location>
</feature>
<evidence type="ECO:0000259" key="4">
    <source>
        <dbReference type="Pfam" id="PF17853"/>
    </source>
</evidence>
<dbReference type="InterPro" id="IPR025751">
    <property type="entry name" value="RsbRD_N_dom"/>
</dbReference>
<evidence type="ECO:0000313" key="6">
    <source>
        <dbReference type="Proteomes" id="UP000192801"/>
    </source>
</evidence>
<dbReference type="STRING" id="444597.BST26_19600"/>
<dbReference type="InterPro" id="IPR051448">
    <property type="entry name" value="CdaR-like_regulators"/>
</dbReference>
<protein>
    <recommendedName>
        <fullName evidence="7">PucR C-terminal helix-turn-helix domain-containing protein</fullName>
    </recommendedName>
</protein>
<evidence type="ECO:0008006" key="7">
    <source>
        <dbReference type="Google" id="ProtNLM"/>
    </source>
</evidence>
<evidence type="ECO:0000313" key="5">
    <source>
        <dbReference type="EMBL" id="ORA64869.1"/>
    </source>
</evidence>
<feature type="domain" description="RsbT co-antagonist protein RsbRD N-terminal" evidence="3">
    <location>
        <begin position="22"/>
        <end position="156"/>
    </location>
</feature>
<name>A0A1X0CY38_9MYCO</name>